<dbReference type="GO" id="GO:0016192">
    <property type="term" value="P:vesicle-mediated transport"/>
    <property type="evidence" value="ECO:0007669"/>
    <property type="project" value="TreeGrafter"/>
</dbReference>
<evidence type="ECO:0000256" key="1">
    <source>
        <dbReference type="ARBA" id="ARBA00002501"/>
    </source>
</evidence>
<dbReference type="Proteomes" id="UP001229421">
    <property type="component" value="Unassembled WGS sequence"/>
</dbReference>
<keyword evidence="9" id="KW-1185">Reference proteome</keyword>
<accession>A0AAD8NLT9</accession>
<dbReference type="PANTHER" id="PTHR19317">
    <property type="entry name" value="PRENYLATED RAB ACCEPTOR 1-RELATED"/>
    <property type="match status" value="1"/>
</dbReference>
<dbReference type="InterPro" id="IPR004895">
    <property type="entry name" value="Prenylated_rab_accept_PRA1"/>
</dbReference>
<dbReference type="EMBL" id="JAUHHV010000008">
    <property type="protein sequence ID" value="KAK1414244.1"/>
    <property type="molecule type" value="Genomic_DNA"/>
</dbReference>
<feature type="transmembrane region" description="Helical" evidence="7">
    <location>
        <begin position="65"/>
        <end position="82"/>
    </location>
</feature>
<evidence type="ECO:0000313" key="8">
    <source>
        <dbReference type="EMBL" id="KAK1414244.1"/>
    </source>
</evidence>
<evidence type="ECO:0000313" key="9">
    <source>
        <dbReference type="Proteomes" id="UP001229421"/>
    </source>
</evidence>
<gene>
    <name evidence="8" type="ORF">QVD17_29987</name>
</gene>
<dbReference type="GO" id="GO:0005794">
    <property type="term" value="C:Golgi apparatus"/>
    <property type="evidence" value="ECO:0007669"/>
    <property type="project" value="TreeGrafter"/>
</dbReference>
<dbReference type="GO" id="GO:0016020">
    <property type="term" value="C:membrane"/>
    <property type="evidence" value="ECO:0007669"/>
    <property type="project" value="UniProtKB-SubCell"/>
</dbReference>
<dbReference type="AlphaFoldDB" id="A0AAD8NLT9"/>
<keyword evidence="7" id="KW-0813">Transport</keyword>
<feature type="transmembrane region" description="Helical" evidence="7">
    <location>
        <begin position="144"/>
        <end position="161"/>
    </location>
</feature>
<evidence type="ECO:0000256" key="2">
    <source>
        <dbReference type="ARBA" id="ARBA00004141"/>
    </source>
</evidence>
<comment type="similarity">
    <text evidence="3 7">Belongs to the PRA1 family.</text>
</comment>
<reference evidence="8" key="1">
    <citation type="journal article" date="2023" name="bioRxiv">
        <title>Improved chromosome-level genome assembly for marigold (Tagetes erecta).</title>
        <authorList>
            <person name="Jiang F."/>
            <person name="Yuan L."/>
            <person name="Wang S."/>
            <person name="Wang H."/>
            <person name="Xu D."/>
            <person name="Wang A."/>
            <person name="Fan W."/>
        </authorList>
    </citation>
    <scope>NUCLEOTIDE SEQUENCE</scope>
    <source>
        <strain evidence="8">WSJ</strain>
        <tissue evidence="8">Leaf</tissue>
    </source>
</reference>
<evidence type="ECO:0000256" key="7">
    <source>
        <dbReference type="RuleBase" id="RU363107"/>
    </source>
</evidence>
<protein>
    <recommendedName>
        <fullName evidence="7">PRA1 family protein</fullName>
    </recommendedName>
</protein>
<comment type="caution">
    <text evidence="8">The sequence shown here is derived from an EMBL/GenBank/DDBJ whole genome shotgun (WGS) entry which is preliminary data.</text>
</comment>
<evidence type="ECO:0000256" key="5">
    <source>
        <dbReference type="ARBA" id="ARBA00022989"/>
    </source>
</evidence>
<keyword evidence="6 7" id="KW-0472">Membrane</keyword>
<proteinExistence type="inferred from homology"/>
<comment type="subcellular location">
    <subcellularLocation>
        <location evidence="2 7">Membrane</location>
        <topology evidence="2 7">Multi-pass membrane protein</topology>
    </subcellularLocation>
</comment>
<feature type="transmembrane region" description="Helical" evidence="7">
    <location>
        <begin position="118"/>
        <end position="138"/>
    </location>
</feature>
<dbReference type="Pfam" id="PF03208">
    <property type="entry name" value="PRA1"/>
    <property type="match status" value="1"/>
</dbReference>
<sequence>MTTYGTIPTTTSTGAANLEYLSRAKQRIQTGLGTRRSWNQMFTLDSLNFPHTIPESLQRVKTNMVYFRMNYAIIMLLILFLSLLWHPISLIVFVVLMAAWLMLYFFRDEPLVVFDRVVDDGVVLTVLSVVTFVLLLFTDAIENVLWSVFVGVVVVVVHAALRKTDDLVDDDDVVDESGGYVVGSSS</sequence>
<organism evidence="8 9">
    <name type="scientific">Tagetes erecta</name>
    <name type="common">African marigold</name>
    <dbReference type="NCBI Taxonomy" id="13708"/>
    <lineage>
        <taxon>Eukaryota</taxon>
        <taxon>Viridiplantae</taxon>
        <taxon>Streptophyta</taxon>
        <taxon>Embryophyta</taxon>
        <taxon>Tracheophyta</taxon>
        <taxon>Spermatophyta</taxon>
        <taxon>Magnoliopsida</taxon>
        <taxon>eudicotyledons</taxon>
        <taxon>Gunneridae</taxon>
        <taxon>Pentapetalae</taxon>
        <taxon>asterids</taxon>
        <taxon>campanulids</taxon>
        <taxon>Asterales</taxon>
        <taxon>Asteraceae</taxon>
        <taxon>Asteroideae</taxon>
        <taxon>Heliantheae alliance</taxon>
        <taxon>Tageteae</taxon>
        <taxon>Tagetes</taxon>
    </lineage>
</organism>
<keyword evidence="5 7" id="KW-1133">Transmembrane helix</keyword>
<dbReference type="PANTHER" id="PTHR19317:SF72">
    <property type="entry name" value="PRENYLATED RAB ACCEPTOR PRA1"/>
    <property type="match status" value="1"/>
</dbReference>
<comment type="function">
    <text evidence="1 7">May be involved in both secretory and endocytic intracellular trafficking in the endosomal/prevacuolar compartments.</text>
</comment>
<evidence type="ECO:0000256" key="3">
    <source>
        <dbReference type="ARBA" id="ARBA00006483"/>
    </source>
</evidence>
<keyword evidence="4 7" id="KW-0812">Transmembrane</keyword>
<name>A0AAD8NLT9_TARER</name>
<dbReference type="GO" id="GO:0005783">
    <property type="term" value="C:endoplasmic reticulum"/>
    <property type="evidence" value="ECO:0007669"/>
    <property type="project" value="TreeGrafter"/>
</dbReference>
<evidence type="ECO:0000256" key="6">
    <source>
        <dbReference type="ARBA" id="ARBA00023136"/>
    </source>
</evidence>
<evidence type="ECO:0000256" key="4">
    <source>
        <dbReference type="ARBA" id="ARBA00022692"/>
    </source>
</evidence>